<proteinExistence type="inferred from homology"/>
<dbReference type="Pfam" id="PF01923">
    <property type="entry name" value="Cob_adeno_trans"/>
    <property type="match status" value="1"/>
</dbReference>
<comment type="catalytic activity">
    <reaction evidence="4">
        <text>2 cob(II)yrinate a,c diamide + reduced [electron-transfer flavoprotein] + 2 ATP = 2 adenosylcob(III)yrinate a,c-diamide + 2 triphosphate + oxidized [electron-transfer flavoprotein] + 3 H(+)</text>
        <dbReference type="Rhea" id="RHEA:11528"/>
        <dbReference type="Rhea" id="RHEA-COMP:10685"/>
        <dbReference type="Rhea" id="RHEA-COMP:10686"/>
        <dbReference type="ChEBI" id="CHEBI:15378"/>
        <dbReference type="ChEBI" id="CHEBI:18036"/>
        <dbReference type="ChEBI" id="CHEBI:30616"/>
        <dbReference type="ChEBI" id="CHEBI:57692"/>
        <dbReference type="ChEBI" id="CHEBI:58307"/>
        <dbReference type="ChEBI" id="CHEBI:58503"/>
        <dbReference type="ChEBI" id="CHEBI:58537"/>
        <dbReference type="EC" id="2.5.1.17"/>
    </reaction>
</comment>
<name>A0A7X1E420_9BACT</name>
<keyword evidence="2 4" id="KW-0547">Nucleotide-binding</keyword>
<dbReference type="Proteomes" id="UP000525652">
    <property type="component" value="Unassembled WGS sequence"/>
</dbReference>
<dbReference type="GO" id="GO:0005524">
    <property type="term" value="F:ATP binding"/>
    <property type="evidence" value="ECO:0007669"/>
    <property type="project" value="UniProtKB-UniRule"/>
</dbReference>
<keyword evidence="3 4" id="KW-0067">ATP-binding</keyword>
<comment type="caution">
    <text evidence="6">The sequence shown here is derived from an EMBL/GenBank/DDBJ whole genome shotgun (WGS) entry which is preliminary data.</text>
</comment>
<keyword evidence="1 4" id="KW-0808">Transferase</keyword>
<dbReference type="EC" id="2.5.1.17" evidence="4"/>
<dbReference type="PANTHER" id="PTHR12213">
    <property type="entry name" value="CORRINOID ADENOSYLTRANSFERASE"/>
    <property type="match status" value="1"/>
</dbReference>
<evidence type="ECO:0000259" key="5">
    <source>
        <dbReference type="Pfam" id="PF01923"/>
    </source>
</evidence>
<dbReference type="InterPro" id="IPR036451">
    <property type="entry name" value="CblAdoTrfase-like_sf"/>
</dbReference>
<dbReference type="InterPro" id="IPR016030">
    <property type="entry name" value="CblAdoTrfase-like"/>
</dbReference>
<dbReference type="InterPro" id="IPR029499">
    <property type="entry name" value="PduO-typ"/>
</dbReference>
<evidence type="ECO:0000256" key="2">
    <source>
        <dbReference type="ARBA" id="ARBA00022741"/>
    </source>
</evidence>
<gene>
    <name evidence="6" type="ORF">H5P30_10060</name>
</gene>
<sequence>MIKRSRVYTRAGDAGTCQLIGGSRVPKDDPRVECYGDYDEGCSFLGMLRVKLGMDHPWQERLQTLQKDLMTFMAVLASPESMRDKYVFEPEKTKELESWIDQLESELESNSKSFLLPGGCETASLCHVLRTVFRRAERRMATVHRDYPVPPAALSFGNRLSDFFFLFSRYELDRCQVPEEPWKTFH</sequence>
<dbReference type="EMBL" id="JACHVA010000082">
    <property type="protein sequence ID" value="MBC2602120.1"/>
    <property type="molecule type" value="Genomic_DNA"/>
</dbReference>
<dbReference type="NCBIfam" id="TIGR00636">
    <property type="entry name" value="PduO_Nterm"/>
    <property type="match status" value="1"/>
</dbReference>
<organism evidence="6 7">
    <name type="scientific">Puniceicoccus vermicola</name>
    <dbReference type="NCBI Taxonomy" id="388746"/>
    <lineage>
        <taxon>Bacteria</taxon>
        <taxon>Pseudomonadati</taxon>
        <taxon>Verrucomicrobiota</taxon>
        <taxon>Opitutia</taxon>
        <taxon>Puniceicoccales</taxon>
        <taxon>Puniceicoccaceae</taxon>
        <taxon>Puniceicoccus</taxon>
    </lineage>
</organism>
<comment type="pathway">
    <text evidence="4">Cofactor biosynthesis; adenosylcobalamin biosynthesis; adenosylcobalamin from cob(II)yrinate a,c-diamide: step 2/7.</text>
</comment>
<dbReference type="Gene3D" id="1.20.1200.10">
    <property type="entry name" value="Cobalamin adenosyltransferase-like"/>
    <property type="match status" value="1"/>
</dbReference>
<feature type="domain" description="Cobalamin adenosyltransferase-like" evidence="5">
    <location>
        <begin position="7"/>
        <end position="170"/>
    </location>
</feature>
<dbReference type="SUPFAM" id="SSF89028">
    <property type="entry name" value="Cobalamin adenosyltransferase-like"/>
    <property type="match status" value="1"/>
</dbReference>
<dbReference type="GO" id="GO:0008817">
    <property type="term" value="F:corrinoid adenosyltransferase activity"/>
    <property type="evidence" value="ECO:0007669"/>
    <property type="project" value="UniProtKB-UniRule"/>
</dbReference>
<dbReference type="UniPathway" id="UPA00148">
    <property type="reaction ID" value="UER00233"/>
</dbReference>
<comment type="catalytic activity">
    <reaction evidence="4">
        <text>2 cob(II)alamin + reduced [electron-transfer flavoprotein] + 2 ATP = 2 adenosylcob(III)alamin + 2 triphosphate + oxidized [electron-transfer flavoprotein] + 3 H(+)</text>
        <dbReference type="Rhea" id="RHEA:28671"/>
        <dbReference type="Rhea" id="RHEA-COMP:10685"/>
        <dbReference type="Rhea" id="RHEA-COMP:10686"/>
        <dbReference type="ChEBI" id="CHEBI:15378"/>
        <dbReference type="ChEBI" id="CHEBI:16304"/>
        <dbReference type="ChEBI" id="CHEBI:18036"/>
        <dbReference type="ChEBI" id="CHEBI:18408"/>
        <dbReference type="ChEBI" id="CHEBI:30616"/>
        <dbReference type="ChEBI" id="CHEBI:57692"/>
        <dbReference type="ChEBI" id="CHEBI:58307"/>
        <dbReference type="EC" id="2.5.1.17"/>
    </reaction>
</comment>
<evidence type="ECO:0000313" key="7">
    <source>
        <dbReference type="Proteomes" id="UP000525652"/>
    </source>
</evidence>
<evidence type="ECO:0000313" key="6">
    <source>
        <dbReference type="EMBL" id="MBC2602120.1"/>
    </source>
</evidence>
<evidence type="ECO:0000256" key="1">
    <source>
        <dbReference type="ARBA" id="ARBA00022679"/>
    </source>
</evidence>
<accession>A0A7X1E420</accession>
<reference evidence="6 7" key="1">
    <citation type="submission" date="2020-07" db="EMBL/GenBank/DDBJ databases">
        <authorList>
            <person name="Feng X."/>
        </authorList>
    </citation>
    <scope>NUCLEOTIDE SEQUENCE [LARGE SCALE GENOMIC DNA]</scope>
    <source>
        <strain evidence="6 7">JCM14086</strain>
    </source>
</reference>
<keyword evidence="7" id="KW-1185">Reference proteome</keyword>
<keyword evidence="4" id="KW-0169">Cobalamin biosynthesis</keyword>
<comment type="similarity">
    <text evidence="4">Belongs to the Cob(I)alamin adenosyltransferase family.</text>
</comment>
<dbReference type="PANTHER" id="PTHR12213:SF0">
    <property type="entry name" value="CORRINOID ADENOSYLTRANSFERASE MMAB"/>
    <property type="match status" value="1"/>
</dbReference>
<dbReference type="RefSeq" id="WP_185692820.1">
    <property type="nucleotide sequence ID" value="NZ_JACHVA010000082.1"/>
</dbReference>
<evidence type="ECO:0000256" key="4">
    <source>
        <dbReference type="RuleBase" id="RU366026"/>
    </source>
</evidence>
<dbReference type="GO" id="GO:0009236">
    <property type="term" value="P:cobalamin biosynthetic process"/>
    <property type="evidence" value="ECO:0007669"/>
    <property type="project" value="UniProtKB-UniRule"/>
</dbReference>
<protein>
    <recommendedName>
        <fullName evidence="4">Corrinoid adenosyltransferase</fullName>
        <ecNumber evidence="4">2.5.1.17</ecNumber>
    </recommendedName>
    <alternativeName>
        <fullName evidence="4">Cob(II)alamin adenosyltransferase</fullName>
    </alternativeName>
    <alternativeName>
        <fullName evidence="4">Cob(II)yrinic acid a,c-diamide adenosyltransferase</fullName>
    </alternativeName>
    <alternativeName>
        <fullName evidence="4">Cobinamide/cobalamin adenosyltransferase</fullName>
    </alternativeName>
</protein>
<evidence type="ECO:0000256" key="3">
    <source>
        <dbReference type="ARBA" id="ARBA00022840"/>
    </source>
</evidence>
<dbReference type="AlphaFoldDB" id="A0A7X1E420"/>